<dbReference type="PANTHER" id="PTHR43591">
    <property type="entry name" value="METHYLTRANSFERASE"/>
    <property type="match status" value="1"/>
</dbReference>
<dbReference type="Pfam" id="PF13489">
    <property type="entry name" value="Methyltransf_23"/>
    <property type="match status" value="1"/>
</dbReference>
<dbReference type="Gene3D" id="3.40.50.150">
    <property type="entry name" value="Vaccinia Virus protein VP39"/>
    <property type="match status" value="1"/>
</dbReference>
<dbReference type="GO" id="GO:0032259">
    <property type="term" value="P:methylation"/>
    <property type="evidence" value="ECO:0007669"/>
    <property type="project" value="UniProtKB-KW"/>
</dbReference>
<evidence type="ECO:0000313" key="3">
    <source>
        <dbReference type="EMBL" id="KAK0638519.1"/>
    </source>
</evidence>
<dbReference type="EMBL" id="JAULSV010000007">
    <property type="protein sequence ID" value="KAK0638519.1"/>
    <property type="molecule type" value="Genomic_DNA"/>
</dbReference>
<accession>A0AA39XQT5</accession>
<dbReference type="GO" id="GO:0008168">
    <property type="term" value="F:methyltransferase activity"/>
    <property type="evidence" value="ECO:0007669"/>
    <property type="project" value="UniProtKB-KW"/>
</dbReference>
<gene>
    <name evidence="3" type="ORF">B0T16DRAFT_339150</name>
</gene>
<evidence type="ECO:0000256" key="1">
    <source>
        <dbReference type="ARBA" id="ARBA00038158"/>
    </source>
</evidence>
<dbReference type="PANTHER" id="PTHR43591:SF10">
    <property type="entry name" value="ABC TRANSMEMBRANE TYPE-1 DOMAIN-CONTAINING PROTEIN-RELATED"/>
    <property type="match status" value="1"/>
</dbReference>
<dbReference type="SUPFAM" id="SSF53335">
    <property type="entry name" value="S-adenosyl-L-methionine-dependent methyltransferases"/>
    <property type="match status" value="1"/>
</dbReference>
<organism evidence="3 4">
    <name type="scientific">Cercophora newfieldiana</name>
    <dbReference type="NCBI Taxonomy" id="92897"/>
    <lineage>
        <taxon>Eukaryota</taxon>
        <taxon>Fungi</taxon>
        <taxon>Dikarya</taxon>
        <taxon>Ascomycota</taxon>
        <taxon>Pezizomycotina</taxon>
        <taxon>Sordariomycetes</taxon>
        <taxon>Sordariomycetidae</taxon>
        <taxon>Sordariales</taxon>
        <taxon>Lasiosphaeriaceae</taxon>
        <taxon>Cercophora</taxon>
    </lineage>
</organism>
<dbReference type="CDD" id="cd02440">
    <property type="entry name" value="AdoMet_MTases"/>
    <property type="match status" value="1"/>
</dbReference>
<evidence type="ECO:0000256" key="2">
    <source>
        <dbReference type="SAM" id="MobiDB-lite"/>
    </source>
</evidence>
<comment type="similarity">
    <text evidence="1">Belongs to the methyltransferase superfamily. LaeA methyltransferase family.</text>
</comment>
<keyword evidence="3" id="KW-0489">Methyltransferase</keyword>
<evidence type="ECO:0000313" key="4">
    <source>
        <dbReference type="Proteomes" id="UP001174936"/>
    </source>
</evidence>
<keyword evidence="3" id="KW-0808">Transferase</keyword>
<keyword evidence="4" id="KW-1185">Reference proteome</keyword>
<feature type="region of interest" description="Disordered" evidence="2">
    <location>
        <begin position="37"/>
        <end position="57"/>
    </location>
</feature>
<proteinExistence type="inferred from homology"/>
<protein>
    <submittedName>
        <fullName evidence="3">S-adenosyl-L-methionine-dependent methyltransferase</fullName>
    </submittedName>
</protein>
<comment type="caution">
    <text evidence="3">The sequence shown here is derived from an EMBL/GenBank/DDBJ whole genome shotgun (WGS) entry which is preliminary data.</text>
</comment>
<feature type="compositionally biased region" description="Low complexity" evidence="2">
    <location>
        <begin position="37"/>
        <end position="52"/>
    </location>
</feature>
<dbReference type="AlphaFoldDB" id="A0AA39XQT5"/>
<dbReference type="InterPro" id="IPR029063">
    <property type="entry name" value="SAM-dependent_MTases_sf"/>
</dbReference>
<sequence length="299" mass="32943">MGTTAPTPSFYTLPSHLEGDDLRLNQQHQVFRLLLTSSSGRSPSSTTTLLKSPIPPSTPTPLRVLDLGTGTGIWASEFAAEHPHASVLGIDLFPPSYPAPPNCTFAVLNAEGSDAEWDAVIPPGTFDLVHTRMFLMTLRNPRDVLRKIFRALRPGGRVEFQEKQDPYRSDDPAEQDSAILRHSRLRIEAAKKCGLDRTITQKIPGWMGELGFEGVEAEEKRIPIGGWMEEGDEAIKVAGEKWRECIAWGTLGFAKKIFMEGLGWSEEQVLENVKGAVEDLGKVKVYGAIMFVTGKKEGV</sequence>
<reference evidence="3" key="1">
    <citation type="submission" date="2023-06" db="EMBL/GenBank/DDBJ databases">
        <title>Genome-scale phylogeny and comparative genomics of the fungal order Sordariales.</title>
        <authorList>
            <consortium name="Lawrence Berkeley National Laboratory"/>
            <person name="Hensen N."/>
            <person name="Bonometti L."/>
            <person name="Westerberg I."/>
            <person name="Brannstrom I.O."/>
            <person name="Guillou S."/>
            <person name="Cros-Aarteil S."/>
            <person name="Calhoun S."/>
            <person name="Haridas S."/>
            <person name="Kuo A."/>
            <person name="Mondo S."/>
            <person name="Pangilinan J."/>
            <person name="Riley R."/>
            <person name="Labutti K."/>
            <person name="Andreopoulos B."/>
            <person name="Lipzen A."/>
            <person name="Chen C."/>
            <person name="Yanf M."/>
            <person name="Daum C."/>
            <person name="Ng V."/>
            <person name="Clum A."/>
            <person name="Steindorff A."/>
            <person name="Ohm R."/>
            <person name="Martin F."/>
            <person name="Silar P."/>
            <person name="Natvig D."/>
            <person name="Lalanne C."/>
            <person name="Gautier V."/>
            <person name="Ament-Velasquez S.L."/>
            <person name="Kruys A."/>
            <person name="Hutchinson M.I."/>
            <person name="Powell A.J."/>
            <person name="Barry K."/>
            <person name="Miller A.N."/>
            <person name="Grigoriev I.V."/>
            <person name="Debuchy R."/>
            <person name="Gladieux P."/>
            <person name="Thoren M.H."/>
            <person name="Johannesson H."/>
        </authorList>
    </citation>
    <scope>NUCLEOTIDE SEQUENCE</scope>
    <source>
        <strain evidence="3">SMH2532-1</strain>
    </source>
</reference>
<dbReference type="Proteomes" id="UP001174936">
    <property type="component" value="Unassembled WGS sequence"/>
</dbReference>
<name>A0AA39XQT5_9PEZI</name>